<keyword evidence="2" id="KW-1133">Transmembrane helix</keyword>
<feature type="transmembrane region" description="Helical" evidence="2">
    <location>
        <begin position="108"/>
        <end position="130"/>
    </location>
</feature>
<dbReference type="PANTHER" id="PTHR21063">
    <property type="entry name" value="LFA-3"/>
    <property type="match status" value="1"/>
</dbReference>
<protein>
    <submittedName>
        <fullName evidence="3">Uncharacterized protein</fullName>
    </submittedName>
</protein>
<proteinExistence type="predicted"/>
<evidence type="ECO:0000313" key="4">
    <source>
        <dbReference type="Proteomes" id="UP001558613"/>
    </source>
</evidence>
<sequence length="274" mass="29952">MELNEQLEAGQSERVEKDRRETSKRQESHAEETEGEMRAVAAEDIRQGARAKTTGHNIEGNISDLGEKHCGPKQNTDSGLYEAQIRGREISQRFLLSVSAVPGSDPSLGLITGIAALLVAAVVCPVVIYYRHKISELKKQVGPTEEKKVSAADGESVALKTKTDLQNDDKIQWWYQDDSRAAGIYGCIVRTSAGEHLRSAADVEATSCRLANASLSDVVPMEFCKSGRRRPNVCVLLGMNVYEGKSNSTGQHVNESTTVEMSLLNEEDMDGVNE</sequence>
<dbReference type="PANTHER" id="PTHR21063:SF4">
    <property type="entry name" value="CD48 ANTIGEN-RELATED"/>
    <property type="match status" value="1"/>
</dbReference>
<evidence type="ECO:0000313" key="3">
    <source>
        <dbReference type="EMBL" id="KAL1251786.1"/>
    </source>
</evidence>
<comment type="caution">
    <text evidence="3">The sequence shown here is derived from an EMBL/GenBank/DDBJ whole genome shotgun (WGS) entry which is preliminary data.</text>
</comment>
<keyword evidence="2" id="KW-0472">Membrane</keyword>
<dbReference type="Proteomes" id="UP001558613">
    <property type="component" value="Unassembled WGS sequence"/>
</dbReference>
<feature type="region of interest" description="Disordered" evidence="1">
    <location>
        <begin position="1"/>
        <end position="37"/>
    </location>
</feature>
<evidence type="ECO:0000256" key="2">
    <source>
        <dbReference type="SAM" id="Phobius"/>
    </source>
</evidence>
<organism evidence="3 4">
    <name type="scientific">Cirrhinus molitorella</name>
    <name type="common">mud carp</name>
    <dbReference type="NCBI Taxonomy" id="172907"/>
    <lineage>
        <taxon>Eukaryota</taxon>
        <taxon>Metazoa</taxon>
        <taxon>Chordata</taxon>
        <taxon>Craniata</taxon>
        <taxon>Vertebrata</taxon>
        <taxon>Euteleostomi</taxon>
        <taxon>Actinopterygii</taxon>
        <taxon>Neopterygii</taxon>
        <taxon>Teleostei</taxon>
        <taxon>Ostariophysi</taxon>
        <taxon>Cypriniformes</taxon>
        <taxon>Cyprinidae</taxon>
        <taxon>Labeoninae</taxon>
        <taxon>Labeonini</taxon>
        <taxon>Cirrhinus</taxon>
    </lineage>
</organism>
<gene>
    <name evidence="3" type="ORF">QQF64_019582</name>
</gene>
<keyword evidence="4" id="KW-1185">Reference proteome</keyword>
<evidence type="ECO:0000256" key="1">
    <source>
        <dbReference type="SAM" id="MobiDB-lite"/>
    </source>
</evidence>
<keyword evidence="2" id="KW-0812">Transmembrane</keyword>
<feature type="compositionally biased region" description="Basic and acidic residues" evidence="1">
    <location>
        <begin position="11"/>
        <end position="37"/>
    </location>
</feature>
<accession>A0ABR3LIC1</accession>
<dbReference type="EMBL" id="JAYMGO010000022">
    <property type="protein sequence ID" value="KAL1251786.1"/>
    <property type="molecule type" value="Genomic_DNA"/>
</dbReference>
<reference evidence="3 4" key="1">
    <citation type="submission" date="2023-09" db="EMBL/GenBank/DDBJ databases">
        <authorList>
            <person name="Wang M."/>
        </authorList>
    </citation>
    <scope>NUCLEOTIDE SEQUENCE [LARGE SCALE GENOMIC DNA]</scope>
    <source>
        <strain evidence="3">GT-2023</strain>
        <tissue evidence="3">Liver</tissue>
    </source>
</reference>
<name>A0ABR3LIC1_9TELE</name>